<keyword evidence="2" id="KW-1185">Reference proteome</keyword>
<reference evidence="1" key="1">
    <citation type="submission" date="2021-02" db="EMBL/GenBank/DDBJ databases">
        <authorList>
            <person name="Bekaert M."/>
        </authorList>
    </citation>
    <scope>NUCLEOTIDE SEQUENCE</scope>
    <source>
        <strain evidence="1">IoA-00</strain>
    </source>
</reference>
<sequence length="108" mass="12632">MMALVNSKDKIMNMEIATTIGLEIHFIKKWLEKDKEHPDSIIQKKLEAKDDKRKSRDNSFIMRVKAVVLDNSRRSIASIAKEFRGNLNTMTRYIQKDLCCRAYRLQTG</sequence>
<organism evidence="1 2">
    <name type="scientific">Lepeophtheirus salmonis</name>
    <name type="common">Salmon louse</name>
    <name type="synonym">Caligus salmonis</name>
    <dbReference type="NCBI Taxonomy" id="72036"/>
    <lineage>
        <taxon>Eukaryota</taxon>
        <taxon>Metazoa</taxon>
        <taxon>Ecdysozoa</taxon>
        <taxon>Arthropoda</taxon>
        <taxon>Crustacea</taxon>
        <taxon>Multicrustacea</taxon>
        <taxon>Hexanauplia</taxon>
        <taxon>Copepoda</taxon>
        <taxon>Siphonostomatoida</taxon>
        <taxon>Caligidae</taxon>
        <taxon>Lepeophtheirus</taxon>
    </lineage>
</organism>
<name>A0A7R8CPT5_LEPSM</name>
<dbReference type="Proteomes" id="UP000675881">
    <property type="component" value="Chromosome 14"/>
</dbReference>
<proteinExistence type="predicted"/>
<protein>
    <submittedName>
        <fullName evidence="1">(salmon louse) hypothetical protein</fullName>
    </submittedName>
</protein>
<dbReference type="AlphaFoldDB" id="A0A7R8CPT5"/>
<accession>A0A7R8CPT5</accession>
<dbReference type="EMBL" id="HG994593">
    <property type="protein sequence ID" value="CAF2842487.1"/>
    <property type="molecule type" value="Genomic_DNA"/>
</dbReference>
<evidence type="ECO:0000313" key="2">
    <source>
        <dbReference type="Proteomes" id="UP000675881"/>
    </source>
</evidence>
<evidence type="ECO:0000313" key="1">
    <source>
        <dbReference type="EMBL" id="CAF2842487.1"/>
    </source>
</evidence>
<gene>
    <name evidence="1" type="ORF">LSAA_4868</name>
</gene>